<feature type="transmembrane region" description="Helical" evidence="8">
    <location>
        <begin position="154"/>
        <end position="176"/>
    </location>
</feature>
<dbReference type="NCBIfam" id="TIGR04178">
    <property type="entry name" value="exo_archaeo"/>
    <property type="match status" value="1"/>
</dbReference>
<feature type="transmembrane region" description="Helical" evidence="8">
    <location>
        <begin position="16"/>
        <end position="36"/>
    </location>
</feature>
<keyword evidence="2" id="KW-1003">Cell membrane</keyword>
<feature type="transmembrane region" description="Helical" evidence="8">
    <location>
        <begin position="126"/>
        <end position="148"/>
    </location>
</feature>
<evidence type="ECO:0000256" key="4">
    <source>
        <dbReference type="ARBA" id="ARBA00022692"/>
    </source>
</evidence>
<feature type="transmembrane region" description="Helical" evidence="8">
    <location>
        <begin position="302"/>
        <end position="321"/>
    </location>
</feature>
<feature type="transmembrane region" description="Helical" evidence="8">
    <location>
        <begin position="214"/>
        <end position="242"/>
    </location>
</feature>
<dbReference type="NCBIfam" id="TIGR02914">
    <property type="entry name" value="EpsI_fam"/>
    <property type="match status" value="1"/>
</dbReference>
<keyword evidence="6 8" id="KW-1133">Transmembrane helix</keyword>
<dbReference type="InterPro" id="IPR026392">
    <property type="entry name" value="Exo/Archaeosortase_dom"/>
</dbReference>
<evidence type="ECO:0000256" key="3">
    <source>
        <dbReference type="ARBA" id="ARBA00022670"/>
    </source>
</evidence>
<keyword evidence="5" id="KW-0378">Hydrolase</keyword>
<dbReference type="InterPro" id="IPR017540">
    <property type="entry name" value="Exosortase-1"/>
</dbReference>
<feature type="transmembrane region" description="Helical" evidence="8">
    <location>
        <begin position="100"/>
        <end position="119"/>
    </location>
</feature>
<keyword evidence="7 8" id="KW-0472">Membrane</keyword>
<dbReference type="GO" id="GO:0005886">
    <property type="term" value="C:plasma membrane"/>
    <property type="evidence" value="ECO:0007669"/>
    <property type="project" value="UniProtKB-SubCell"/>
</dbReference>
<dbReference type="NCBIfam" id="TIGR03109">
    <property type="entry name" value="exosort_XrtA"/>
    <property type="match status" value="1"/>
</dbReference>
<evidence type="ECO:0000256" key="5">
    <source>
        <dbReference type="ARBA" id="ARBA00022801"/>
    </source>
</evidence>
<keyword evidence="3" id="KW-0645">Protease</keyword>
<evidence type="ECO:0000256" key="7">
    <source>
        <dbReference type="ARBA" id="ARBA00023136"/>
    </source>
</evidence>
<reference evidence="10" key="1">
    <citation type="submission" date="2018-06" db="EMBL/GenBank/DDBJ databases">
        <authorList>
            <person name="Zhirakovskaya E."/>
        </authorList>
    </citation>
    <scope>NUCLEOTIDE SEQUENCE</scope>
</reference>
<feature type="transmembrane region" description="Helical" evidence="8">
    <location>
        <begin position="254"/>
        <end position="275"/>
    </location>
</feature>
<dbReference type="GO" id="GO:0006508">
    <property type="term" value="P:proteolysis"/>
    <property type="evidence" value="ECO:0007669"/>
    <property type="project" value="UniProtKB-KW"/>
</dbReference>
<keyword evidence="4 8" id="KW-0812">Transmembrane</keyword>
<dbReference type="InterPro" id="IPR014263">
    <property type="entry name" value="Methanolan_biosynth_EpsI"/>
</dbReference>
<evidence type="ECO:0000256" key="2">
    <source>
        <dbReference type="ARBA" id="ARBA00022475"/>
    </source>
</evidence>
<feature type="transmembrane region" description="Helical" evidence="8">
    <location>
        <begin position="76"/>
        <end position="94"/>
    </location>
</feature>
<evidence type="ECO:0000313" key="10">
    <source>
        <dbReference type="EMBL" id="VAV86902.1"/>
    </source>
</evidence>
<comment type="subcellular location">
    <subcellularLocation>
        <location evidence="1">Cell membrane</location>
        <topology evidence="1">Multi-pass membrane protein</topology>
    </subcellularLocation>
</comment>
<organism evidence="10">
    <name type="scientific">hydrothermal vent metagenome</name>
    <dbReference type="NCBI Taxonomy" id="652676"/>
    <lineage>
        <taxon>unclassified sequences</taxon>
        <taxon>metagenomes</taxon>
        <taxon>ecological metagenomes</taxon>
    </lineage>
</organism>
<dbReference type="NCBIfam" id="TIGR02602">
    <property type="entry name" value="8TM_EpsH"/>
    <property type="match status" value="1"/>
</dbReference>
<dbReference type="Pfam" id="PF11984">
    <property type="entry name" value="DUF3485"/>
    <property type="match status" value="1"/>
</dbReference>
<dbReference type="Pfam" id="PF09721">
    <property type="entry name" value="Exosortase_EpsH"/>
    <property type="match status" value="1"/>
</dbReference>
<evidence type="ECO:0000256" key="1">
    <source>
        <dbReference type="ARBA" id="ARBA00004651"/>
    </source>
</evidence>
<accession>A0A3B0R355</accession>
<evidence type="ECO:0000259" key="9">
    <source>
        <dbReference type="Pfam" id="PF11984"/>
    </source>
</evidence>
<dbReference type="EMBL" id="UOED01000017">
    <property type="protein sequence ID" value="VAV86902.1"/>
    <property type="molecule type" value="Genomic_DNA"/>
</dbReference>
<gene>
    <name evidence="10" type="ORF">MNBD_ALPHA02-274</name>
</gene>
<sequence>MTALETEDIKKQWRTAGIALLAAVTTVLVAFSGTTVRLVTTWWDKPEYNHSLLILPILGYLIYERREIFKRIAPEPGWLGLLPLLGGGVIWLLGDLADANVVREFGLVVLIQGCILTILGKRVVHAFIFPFLYMIFLIPFGDFLVPILQDFTTWFVVGILHLLNIPVFVEGVYISIPAGDFYVAEACAGLRFLVATVALGTLMANVAYKTVGRQLIVVALSFVVPIIANGFRAAGIILIAHWSDMKYATGADHITFGWIFFAIVLLIFISISMTFTNRGINDGYIDFSKKYWTKNKPVAAKYFALFFLVTIIIAGTAPIYASMIEQRYQTFEGYSLKSDEGLLGVDVSEKIDWEPYYDGASQVIRKQNVQGPLDTIDIFIAYYKYQSKDAEMIQYGNGVVPQEVWGRISSRVISPEDTGLDGPVNEVLIQSGMNRRLVWYWYWVDGKIVANNYKAKLLDAKAKLTGGRLDSAVIALSLTYDDNNIDQKRKKLSSFAAGLPHFETIVTTSK</sequence>
<evidence type="ECO:0000256" key="8">
    <source>
        <dbReference type="SAM" id="Phobius"/>
    </source>
</evidence>
<dbReference type="AlphaFoldDB" id="A0A3B0R355"/>
<protein>
    <submittedName>
        <fullName evidence="10">Eight transmembrane protein EpsH / EpsI protein</fullName>
    </submittedName>
</protein>
<feature type="transmembrane region" description="Helical" evidence="8">
    <location>
        <begin position="188"/>
        <end position="208"/>
    </location>
</feature>
<dbReference type="InterPro" id="IPR013426">
    <property type="entry name" value="EpsH-like"/>
</dbReference>
<dbReference type="InterPro" id="IPR019127">
    <property type="entry name" value="Exosortase"/>
</dbReference>
<feature type="domain" description="Methanolan biosynthesis EpsI" evidence="9">
    <location>
        <begin position="344"/>
        <end position="499"/>
    </location>
</feature>
<dbReference type="GO" id="GO:0008233">
    <property type="term" value="F:peptidase activity"/>
    <property type="evidence" value="ECO:0007669"/>
    <property type="project" value="UniProtKB-KW"/>
</dbReference>
<proteinExistence type="predicted"/>
<name>A0A3B0R355_9ZZZZ</name>
<evidence type="ECO:0000256" key="6">
    <source>
        <dbReference type="ARBA" id="ARBA00022989"/>
    </source>
</evidence>